<feature type="region of interest" description="Disordered" evidence="1">
    <location>
        <begin position="139"/>
        <end position="171"/>
    </location>
</feature>
<protein>
    <submittedName>
        <fullName evidence="2">Uncharacterized protein</fullName>
    </submittedName>
</protein>
<name>A0A3M6UR62_POCDA</name>
<organism evidence="2 3">
    <name type="scientific">Pocillopora damicornis</name>
    <name type="common">Cauliflower coral</name>
    <name type="synonym">Millepora damicornis</name>
    <dbReference type="NCBI Taxonomy" id="46731"/>
    <lineage>
        <taxon>Eukaryota</taxon>
        <taxon>Metazoa</taxon>
        <taxon>Cnidaria</taxon>
        <taxon>Anthozoa</taxon>
        <taxon>Hexacorallia</taxon>
        <taxon>Scleractinia</taxon>
        <taxon>Astrocoeniina</taxon>
        <taxon>Pocilloporidae</taxon>
        <taxon>Pocillopora</taxon>
    </lineage>
</organism>
<comment type="caution">
    <text evidence="2">The sequence shown here is derived from an EMBL/GenBank/DDBJ whole genome shotgun (WGS) entry which is preliminary data.</text>
</comment>
<gene>
    <name evidence="2" type="ORF">pdam_00010409</name>
</gene>
<sequence length="239" mass="27053">MTLVDPESICLGKLEELCRPRGSRLVAATQYEVLTQRNMELLEYIEKCKKCKKVKNVKETCGWPEEEKNMALRNEILVGLKTPLGYQKGLGEHQNMLATERVIEIATDIFNSDCQKSIEQTLSTVSTAVAAIQQRSSEVQKLHANQQDDKETVKGQDRKERYFEKKGRKEQGRSERQNCLVAELNLPILHLSVQPEKSYVKSVEKKGTTRSVANPSTNQLMFISSKFFVCILHPGAALP</sequence>
<dbReference type="EMBL" id="RCHS01000927">
    <property type="protein sequence ID" value="RMX56089.1"/>
    <property type="molecule type" value="Genomic_DNA"/>
</dbReference>
<evidence type="ECO:0000256" key="1">
    <source>
        <dbReference type="SAM" id="MobiDB-lite"/>
    </source>
</evidence>
<dbReference type="AlphaFoldDB" id="A0A3M6UR62"/>
<evidence type="ECO:0000313" key="3">
    <source>
        <dbReference type="Proteomes" id="UP000275408"/>
    </source>
</evidence>
<reference evidence="2 3" key="1">
    <citation type="journal article" date="2018" name="Sci. Rep.">
        <title>Comparative analysis of the Pocillopora damicornis genome highlights role of immune system in coral evolution.</title>
        <authorList>
            <person name="Cunning R."/>
            <person name="Bay R.A."/>
            <person name="Gillette P."/>
            <person name="Baker A.C."/>
            <person name="Traylor-Knowles N."/>
        </authorList>
    </citation>
    <scope>NUCLEOTIDE SEQUENCE [LARGE SCALE GENOMIC DNA]</scope>
    <source>
        <strain evidence="2">RSMAS</strain>
        <tissue evidence="2">Whole animal</tissue>
    </source>
</reference>
<proteinExistence type="predicted"/>
<dbReference type="Proteomes" id="UP000275408">
    <property type="component" value="Unassembled WGS sequence"/>
</dbReference>
<keyword evidence="3" id="KW-1185">Reference proteome</keyword>
<accession>A0A3M6UR62</accession>
<evidence type="ECO:0000313" key="2">
    <source>
        <dbReference type="EMBL" id="RMX56089.1"/>
    </source>
</evidence>